<keyword evidence="2" id="KW-1185">Reference proteome</keyword>
<accession>A0ABS7G5K5</accession>
<reference evidence="1 2" key="1">
    <citation type="submission" date="2021-07" db="EMBL/GenBank/DDBJ databases">
        <title>Actinomadura sp. PM05-2 isolated from lichen.</title>
        <authorList>
            <person name="Somphong A."/>
            <person name="Phongsopitanun W."/>
            <person name="Tanasupawat S."/>
            <person name="Peongsungnone V."/>
        </authorList>
    </citation>
    <scope>NUCLEOTIDE SEQUENCE [LARGE SCALE GENOMIC DNA]</scope>
    <source>
        <strain evidence="1 2">PM05-2</strain>
    </source>
</reference>
<dbReference type="SUPFAM" id="SSF55961">
    <property type="entry name" value="Bet v1-like"/>
    <property type="match status" value="1"/>
</dbReference>
<evidence type="ECO:0000313" key="1">
    <source>
        <dbReference type="EMBL" id="MBW8487751.1"/>
    </source>
</evidence>
<evidence type="ECO:0000313" key="2">
    <source>
        <dbReference type="Proteomes" id="UP000774570"/>
    </source>
</evidence>
<dbReference type="RefSeq" id="WP_220170987.1">
    <property type="nucleotide sequence ID" value="NZ_JAIBOA010000044.1"/>
</dbReference>
<sequence length="155" mass="17000">MPAEPPPWLDEHTSVVEADPEPLWHAVVQVFDRSFSRWVAARYVRLIGGDPPARTGPWPPSEGSAVPGFRVAAAVPGRELRLAGRHRFSDYTLTFRIEPLEAGRSRLRAESRAAFPGVAGRGYRTLVVATGLHVLGMRRLLTAIRTQAETTASPP</sequence>
<name>A0ABS7G5K5_9ACTN</name>
<protein>
    <recommendedName>
        <fullName evidence="3">DUF2867 domain-containing protein</fullName>
    </recommendedName>
</protein>
<evidence type="ECO:0008006" key="3">
    <source>
        <dbReference type="Google" id="ProtNLM"/>
    </source>
</evidence>
<organism evidence="1 2">
    <name type="scientific">Actinomadura parmotrematis</name>
    <dbReference type="NCBI Taxonomy" id="2864039"/>
    <lineage>
        <taxon>Bacteria</taxon>
        <taxon>Bacillati</taxon>
        <taxon>Actinomycetota</taxon>
        <taxon>Actinomycetes</taxon>
        <taxon>Streptosporangiales</taxon>
        <taxon>Thermomonosporaceae</taxon>
        <taxon>Actinomadura</taxon>
    </lineage>
</organism>
<dbReference type="EMBL" id="JAIBOA010000044">
    <property type="protein sequence ID" value="MBW8487751.1"/>
    <property type="molecule type" value="Genomic_DNA"/>
</dbReference>
<gene>
    <name evidence="1" type="ORF">K1Y72_35745</name>
</gene>
<comment type="caution">
    <text evidence="1">The sequence shown here is derived from an EMBL/GenBank/DDBJ whole genome shotgun (WGS) entry which is preliminary data.</text>
</comment>
<dbReference type="Proteomes" id="UP000774570">
    <property type="component" value="Unassembled WGS sequence"/>
</dbReference>
<proteinExistence type="predicted"/>